<dbReference type="SMART" id="SM00184">
    <property type="entry name" value="RING"/>
    <property type="match status" value="1"/>
</dbReference>
<feature type="region of interest" description="Disordered" evidence="5">
    <location>
        <begin position="218"/>
        <end position="281"/>
    </location>
</feature>
<keyword evidence="3" id="KW-0862">Zinc</keyword>
<protein>
    <recommendedName>
        <fullName evidence="6">RING-type domain-containing protein</fullName>
    </recommendedName>
</protein>
<dbReference type="PROSITE" id="PS50089">
    <property type="entry name" value="ZF_RING_2"/>
    <property type="match status" value="1"/>
</dbReference>
<evidence type="ECO:0000256" key="4">
    <source>
        <dbReference type="PROSITE-ProRule" id="PRU00175"/>
    </source>
</evidence>
<evidence type="ECO:0000313" key="7">
    <source>
        <dbReference type="EMBL" id="TFK23959.1"/>
    </source>
</evidence>
<dbReference type="SUPFAM" id="SSF57850">
    <property type="entry name" value="RING/U-box"/>
    <property type="match status" value="1"/>
</dbReference>
<gene>
    <name evidence="7" type="ORF">FA15DRAFT_641849</name>
</gene>
<dbReference type="InterPro" id="IPR017907">
    <property type="entry name" value="Znf_RING_CS"/>
</dbReference>
<sequence>MSLYNYADTPNNNLLCCICRAPFNDPATTTTCQHTFCRDCITQALSHAPQCPVDRSPLSVQDLGPTSTIVQSMVDELLVECVYKDEGCRYRGERQRLAAHLKDACKFSEEGKARNETILNGTKDPKAFDKESVSVTGVELAADNASHASSGSTSLQEGKGSSPSNSDPRVGQLVEQNIILRHRVETLENVVQVFKKEMSLVRTILEPWIRNTGATARAASYSPPDTYGSGLTTPMTRTTSALDGSQSQTSTFVPTSAAQPGETSGSQSRTQSSPTSAHTSSEFAQLVGQSTADDIALYFPAEDEVRVRQAPPPPNYQQPQHSLSNTPQRQRQSGPAHAHHHSLSSIPNPMDPYSLNSGIGTPLGYPLGHVGYSLYSSPYAASGVIAGSSSISPPVPGVLPPPTVQPQPINLTVPELDTASPSLHHTLQGLHSSLGSLTSVVDEVNRKSEIALAMIGGGAGVNMMMGGGVVGEVLRLGEEVMGVRASVQGLRMQLHGMLMGAAVGSGGTPAMQNAYMGRPLNANSGGPVVEDSLSNPGALPFPGPMGGQSLNGRFGFPGIGITKL</sequence>
<dbReference type="InterPro" id="IPR001841">
    <property type="entry name" value="Znf_RING"/>
</dbReference>
<feature type="compositionally biased region" description="Polar residues" evidence="5">
    <location>
        <begin position="229"/>
        <end position="281"/>
    </location>
</feature>
<proteinExistence type="predicted"/>
<dbReference type="PANTHER" id="PTHR46016">
    <property type="entry name" value="ZINC FINGER, RING/FYVE/PHD-TYPE"/>
    <property type="match status" value="1"/>
</dbReference>
<dbReference type="Proteomes" id="UP000307440">
    <property type="component" value="Unassembled WGS sequence"/>
</dbReference>
<dbReference type="AlphaFoldDB" id="A0A5C3KTM2"/>
<accession>A0A5C3KTM2</accession>
<dbReference type="PROSITE" id="PS00518">
    <property type="entry name" value="ZF_RING_1"/>
    <property type="match status" value="1"/>
</dbReference>
<dbReference type="STRING" id="230819.A0A5C3KTM2"/>
<evidence type="ECO:0000256" key="5">
    <source>
        <dbReference type="SAM" id="MobiDB-lite"/>
    </source>
</evidence>
<evidence type="ECO:0000256" key="3">
    <source>
        <dbReference type="ARBA" id="ARBA00022833"/>
    </source>
</evidence>
<dbReference type="GO" id="GO:0008270">
    <property type="term" value="F:zinc ion binding"/>
    <property type="evidence" value="ECO:0007669"/>
    <property type="project" value="UniProtKB-KW"/>
</dbReference>
<keyword evidence="1" id="KW-0479">Metal-binding</keyword>
<feature type="region of interest" description="Disordered" evidence="5">
    <location>
        <begin position="307"/>
        <end position="350"/>
    </location>
</feature>
<evidence type="ECO:0000313" key="8">
    <source>
        <dbReference type="Proteomes" id="UP000307440"/>
    </source>
</evidence>
<reference evidence="7 8" key="1">
    <citation type="journal article" date="2019" name="Nat. Ecol. Evol.">
        <title>Megaphylogeny resolves global patterns of mushroom evolution.</title>
        <authorList>
            <person name="Varga T."/>
            <person name="Krizsan K."/>
            <person name="Foldi C."/>
            <person name="Dima B."/>
            <person name="Sanchez-Garcia M."/>
            <person name="Sanchez-Ramirez S."/>
            <person name="Szollosi G.J."/>
            <person name="Szarkandi J.G."/>
            <person name="Papp V."/>
            <person name="Albert L."/>
            <person name="Andreopoulos W."/>
            <person name="Angelini C."/>
            <person name="Antonin V."/>
            <person name="Barry K.W."/>
            <person name="Bougher N.L."/>
            <person name="Buchanan P."/>
            <person name="Buyck B."/>
            <person name="Bense V."/>
            <person name="Catcheside P."/>
            <person name="Chovatia M."/>
            <person name="Cooper J."/>
            <person name="Damon W."/>
            <person name="Desjardin D."/>
            <person name="Finy P."/>
            <person name="Geml J."/>
            <person name="Haridas S."/>
            <person name="Hughes K."/>
            <person name="Justo A."/>
            <person name="Karasinski D."/>
            <person name="Kautmanova I."/>
            <person name="Kiss B."/>
            <person name="Kocsube S."/>
            <person name="Kotiranta H."/>
            <person name="LaButti K.M."/>
            <person name="Lechner B.E."/>
            <person name="Liimatainen K."/>
            <person name="Lipzen A."/>
            <person name="Lukacs Z."/>
            <person name="Mihaltcheva S."/>
            <person name="Morgado L.N."/>
            <person name="Niskanen T."/>
            <person name="Noordeloos M.E."/>
            <person name="Ohm R.A."/>
            <person name="Ortiz-Santana B."/>
            <person name="Ovrebo C."/>
            <person name="Racz N."/>
            <person name="Riley R."/>
            <person name="Savchenko A."/>
            <person name="Shiryaev A."/>
            <person name="Soop K."/>
            <person name="Spirin V."/>
            <person name="Szebenyi C."/>
            <person name="Tomsovsky M."/>
            <person name="Tulloss R.E."/>
            <person name="Uehling J."/>
            <person name="Grigoriev I.V."/>
            <person name="Vagvolgyi C."/>
            <person name="Papp T."/>
            <person name="Martin F.M."/>
            <person name="Miettinen O."/>
            <person name="Hibbett D.S."/>
            <person name="Nagy L.G."/>
        </authorList>
    </citation>
    <scope>NUCLEOTIDE SEQUENCE [LARGE SCALE GENOMIC DNA]</scope>
    <source>
        <strain evidence="7 8">CBS 121175</strain>
    </source>
</reference>
<organism evidence="7 8">
    <name type="scientific">Coprinopsis marcescibilis</name>
    <name type="common">Agaric fungus</name>
    <name type="synonym">Psathyrella marcescibilis</name>
    <dbReference type="NCBI Taxonomy" id="230819"/>
    <lineage>
        <taxon>Eukaryota</taxon>
        <taxon>Fungi</taxon>
        <taxon>Dikarya</taxon>
        <taxon>Basidiomycota</taxon>
        <taxon>Agaricomycotina</taxon>
        <taxon>Agaricomycetes</taxon>
        <taxon>Agaricomycetidae</taxon>
        <taxon>Agaricales</taxon>
        <taxon>Agaricineae</taxon>
        <taxon>Psathyrellaceae</taxon>
        <taxon>Coprinopsis</taxon>
    </lineage>
</organism>
<dbReference type="GO" id="GO:0061630">
    <property type="term" value="F:ubiquitin protein ligase activity"/>
    <property type="evidence" value="ECO:0007669"/>
    <property type="project" value="TreeGrafter"/>
</dbReference>
<feature type="compositionally biased region" description="Polar residues" evidence="5">
    <location>
        <begin position="146"/>
        <end position="167"/>
    </location>
</feature>
<feature type="domain" description="RING-type" evidence="6">
    <location>
        <begin position="16"/>
        <end position="55"/>
    </location>
</feature>
<dbReference type="EMBL" id="ML210209">
    <property type="protein sequence ID" value="TFK23959.1"/>
    <property type="molecule type" value="Genomic_DNA"/>
</dbReference>
<dbReference type="InterPro" id="IPR051438">
    <property type="entry name" value="RNF_E3_ubiq-protein_ligase"/>
</dbReference>
<evidence type="ECO:0000259" key="6">
    <source>
        <dbReference type="PROSITE" id="PS50089"/>
    </source>
</evidence>
<dbReference type="InterPro" id="IPR013083">
    <property type="entry name" value="Znf_RING/FYVE/PHD"/>
</dbReference>
<evidence type="ECO:0000256" key="2">
    <source>
        <dbReference type="ARBA" id="ARBA00022771"/>
    </source>
</evidence>
<feature type="compositionally biased region" description="Polar residues" evidence="5">
    <location>
        <begin position="321"/>
        <end position="333"/>
    </location>
</feature>
<dbReference type="Gene3D" id="3.30.40.10">
    <property type="entry name" value="Zinc/RING finger domain, C3HC4 (zinc finger)"/>
    <property type="match status" value="1"/>
</dbReference>
<keyword evidence="2 4" id="KW-0863">Zinc-finger</keyword>
<dbReference type="GO" id="GO:0006511">
    <property type="term" value="P:ubiquitin-dependent protein catabolic process"/>
    <property type="evidence" value="ECO:0007669"/>
    <property type="project" value="TreeGrafter"/>
</dbReference>
<keyword evidence="8" id="KW-1185">Reference proteome</keyword>
<evidence type="ECO:0000256" key="1">
    <source>
        <dbReference type="ARBA" id="ARBA00022723"/>
    </source>
</evidence>
<dbReference type="PANTHER" id="PTHR46016:SF1">
    <property type="entry name" value="RING-TYPE DOMAIN-CONTAINING PROTEIN"/>
    <property type="match status" value="1"/>
</dbReference>
<dbReference type="GO" id="GO:0000209">
    <property type="term" value="P:protein polyubiquitination"/>
    <property type="evidence" value="ECO:0007669"/>
    <property type="project" value="TreeGrafter"/>
</dbReference>
<dbReference type="OrthoDB" id="1630758at2759"/>
<feature type="region of interest" description="Disordered" evidence="5">
    <location>
        <begin position="143"/>
        <end position="170"/>
    </location>
</feature>
<name>A0A5C3KTM2_COPMA</name>
<dbReference type="Pfam" id="PF13923">
    <property type="entry name" value="zf-C3HC4_2"/>
    <property type="match status" value="1"/>
</dbReference>